<feature type="signal peptide" evidence="1">
    <location>
        <begin position="1"/>
        <end position="19"/>
    </location>
</feature>
<accession>A0A3B7R3N7</accession>
<feature type="chain" id="PRO_5017738818" description="Periplasmic heavy metal sensor" evidence="1">
    <location>
        <begin position="20"/>
        <end position="124"/>
    </location>
</feature>
<proteinExistence type="predicted"/>
<evidence type="ECO:0008006" key="4">
    <source>
        <dbReference type="Google" id="ProtNLM"/>
    </source>
</evidence>
<dbReference type="Proteomes" id="UP000262802">
    <property type="component" value="Chromosome"/>
</dbReference>
<name>A0A3B7R3N7_9BACT</name>
<dbReference type="OrthoDB" id="884913at2"/>
<keyword evidence="1" id="KW-0732">Signal</keyword>
<sequence length="124" mass="13326">MKKLIVTAVLACCFTGAIAQDGGTLSQKAAEATRALTPQLGLDDARILKVKSLTYQRLQQEQEVERMYAGDADARKTKLQAVADAYYAQLKTVLTPTQLHRYEQLVASTAPAAAPAQAVAAQHP</sequence>
<dbReference type="AlphaFoldDB" id="A0A3B7R3N7"/>
<dbReference type="EMBL" id="CP032317">
    <property type="protein sequence ID" value="AYA38615.1"/>
    <property type="molecule type" value="Genomic_DNA"/>
</dbReference>
<protein>
    <recommendedName>
        <fullName evidence="4">Periplasmic heavy metal sensor</fullName>
    </recommendedName>
</protein>
<dbReference type="KEGG" id="hyh:D3Y59_17095"/>
<dbReference type="RefSeq" id="WP_119446145.1">
    <property type="nucleotide sequence ID" value="NZ_CP032317.1"/>
</dbReference>
<reference evidence="2 3" key="1">
    <citation type="submission" date="2018-09" db="EMBL/GenBank/DDBJ databases">
        <title>Hymenobacter medium sp. nov., isolated from R2A medium.</title>
        <authorList>
            <person name="Yingchao G."/>
        </authorList>
    </citation>
    <scope>NUCLEOTIDE SEQUENCE [LARGE SCALE GENOMIC DNA]</scope>
    <source>
        <strain evidence="3">sh-6</strain>
    </source>
</reference>
<organism evidence="2 3">
    <name type="scientific">Hymenobacter oligotrophus</name>
    <dbReference type="NCBI Taxonomy" id="2319843"/>
    <lineage>
        <taxon>Bacteria</taxon>
        <taxon>Pseudomonadati</taxon>
        <taxon>Bacteroidota</taxon>
        <taxon>Cytophagia</taxon>
        <taxon>Cytophagales</taxon>
        <taxon>Hymenobacteraceae</taxon>
        <taxon>Hymenobacter</taxon>
    </lineage>
</organism>
<evidence type="ECO:0000313" key="3">
    <source>
        <dbReference type="Proteomes" id="UP000262802"/>
    </source>
</evidence>
<evidence type="ECO:0000256" key="1">
    <source>
        <dbReference type="SAM" id="SignalP"/>
    </source>
</evidence>
<keyword evidence="3" id="KW-1185">Reference proteome</keyword>
<evidence type="ECO:0000313" key="2">
    <source>
        <dbReference type="EMBL" id="AYA38615.1"/>
    </source>
</evidence>
<gene>
    <name evidence="2" type="ORF">D3Y59_17095</name>
</gene>